<evidence type="ECO:0000313" key="3">
    <source>
        <dbReference type="Proteomes" id="UP000005337"/>
    </source>
</evidence>
<name>B1BNI5_CLOPF</name>
<dbReference type="SUPFAM" id="SSF53448">
    <property type="entry name" value="Nucleotide-diphospho-sugar transferases"/>
    <property type="match status" value="1"/>
</dbReference>
<gene>
    <name evidence="2" type="ORF">AC3_0594</name>
</gene>
<dbReference type="InterPro" id="IPR029044">
    <property type="entry name" value="Nucleotide-diphossugar_trans"/>
</dbReference>
<dbReference type="CDD" id="cd00761">
    <property type="entry name" value="Glyco_tranf_GTA_type"/>
    <property type="match status" value="1"/>
</dbReference>
<dbReference type="RefSeq" id="WP_003461312.1">
    <property type="nucleotide sequence ID" value="NZ_ABDW01000001.1"/>
</dbReference>
<dbReference type="InterPro" id="IPR001173">
    <property type="entry name" value="Glyco_trans_2-like"/>
</dbReference>
<comment type="caution">
    <text evidence="2">The sequence shown here is derived from an EMBL/GenBank/DDBJ whole genome shotgun (WGS) entry which is preliminary data.</text>
</comment>
<reference evidence="2 3" key="1">
    <citation type="submission" date="2007-07" db="EMBL/GenBank/DDBJ databases">
        <title>Annotation of Clostridium perfringens E str. JGS1987.</title>
        <authorList>
            <person name="Paulsen I."/>
            <person name="Sebastian Y."/>
        </authorList>
    </citation>
    <scope>NUCLEOTIDE SEQUENCE [LARGE SCALE GENOMIC DNA]</scope>
    <source>
        <strain evidence="3">E str. JGS1987</strain>
    </source>
</reference>
<dbReference type="EMBL" id="ABDW01000001">
    <property type="protein sequence ID" value="EDT16794.1"/>
    <property type="molecule type" value="Genomic_DNA"/>
</dbReference>
<proteinExistence type="predicted"/>
<dbReference type="PANTHER" id="PTHR22916:SF3">
    <property type="entry name" value="UDP-GLCNAC:BETAGAL BETA-1,3-N-ACETYLGLUCOSAMINYLTRANSFERASE-LIKE PROTEIN 1"/>
    <property type="match status" value="1"/>
</dbReference>
<dbReference type="GO" id="GO:0016758">
    <property type="term" value="F:hexosyltransferase activity"/>
    <property type="evidence" value="ECO:0007669"/>
    <property type="project" value="UniProtKB-ARBA"/>
</dbReference>
<dbReference type="Pfam" id="PF00535">
    <property type="entry name" value="Glycos_transf_2"/>
    <property type="match status" value="1"/>
</dbReference>
<dbReference type="Gene3D" id="3.90.550.10">
    <property type="entry name" value="Spore Coat Polysaccharide Biosynthesis Protein SpsA, Chain A"/>
    <property type="match status" value="1"/>
</dbReference>
<dbReference type="Proteomes" id="UP000005337">
    <property type="component" value="Unassembled WGS sequence"/>
</dbReference>
<organism evidence="2 3">
    <name type="scientific">Clostridium perfringens E str. JGS1987</name>
    <dbReference type="NCBI Taxonomy" id="451755"/>
    <lineage>
        <taxon>Bacteria</taxon>
        <taxon>Bacillati</taxon>
        <taxon>Bacillota</taxon>
        <taxon>Clostridia</taxon>
        <taxon>Eubacteriales</taxon>
        <taxon>Clostridiaceae</taxon>
        <taxon>Clostridium</taxon>
    </lineage>
</organism>
<evidence type="ECO:0000313" key="2">
    <source>
        <dbReference type="EMBL" id="EDT16794.1"/>
    </source>
</evidence>
<feature type="domain" description="Glycosyltransferase 2-like" evidence="1">
    <location>
        <begin position="5"/>
        <end position="141"/>
    </location>
</feature>
<dbReference type="PANTHER" id="PTHR22916">
    <property type="entry name" value="GLYCOSYLTRANSFERASE"/>
    <property type="match status" value="1"/>
</dbReference>
<evidence type="ECO:0000259" key="1">
    <source>
        <dbReference type="Pfam" id="PF00535"/>
    </source>
</evidence>
<sequence>MSKISVIVPLYNAEKYLDKCINSILNQTFKNFELILVNDGSRDKSLEICNKYEKKDSRITVINKENEGSIIARRRGVEISKSQYITFIDSDDWIKANTLEILVNEINYSASDVIVFNMYKVLDSLGIIKRENDNRYFIKKYYKGDEIREELASAYLHGHSFPAGLCGKVYKREILCECGKYLDKISFLGEDLFYNLEIFLKVKKVAMINEPLYYYRAGGNTSNYMSYLFNDMINGYRIQKEVIQEYYQDSKQQRYNGISIMLLNTFKTCLSNIFLSSLDELEIKNKINEYLLDEDLLEALKNEGTIRYFDKDFLNAINNKDIDYLYELGKKGYKKSKFRRLAVKILSNL</sequence>
<protein>
    <submittedName>
        <fullName evidence="2">Cps5J protein</fullName>
    </submittedName>
</protein>
<dbReference type="AlphaFoldDB" id="B1BNI5"/>
<accession>B1BNI5</accession>